<name>A0ABY6HWJ6_9ARCH</name>
<keyword evidence="2" id="KW-1185">Reference proteome</keyword>
<gene>
    <name evidence="1" type="ORF">NEF87_004189</name>
</gene>
<dbReference type="Proteomes" id="UP001208689">
    <property type="component" value="Chromosome"/>
</dbReference>
<evidence type="ECO:0000313" key="1">
    <source>
        <dbReference type="EMBL" id="UYP47904.1"/>
    </source>
</evidence>
<dbReference type="EMBL" id="CP104013">
    <property type="protein sequence ID" value="UYP47904.1"/>
    <property type="molecule type" value="Genomic_DNA"/>
</dbReference>
<sequence length="168" mass="19557">MSYISERNNIGKIALHLDQINIPYRFQDIGDQEDKIFPALICTFRVENLEFDVIIYNLNKWIHVKTLVMDTADLSSDILLKVYELCLELNYDLPEVTFSAFQKNIFIEVDCLVDVDFDDFKAEFLSIGDGIEAFISTIKQRQNISIQSTKGFVPDKNSKMRRKKIKTF</sequence>
<organism evidence="1 2">
    <name type="scientific">Candidatus Lokiarchaeum ossiferum</name>
    <dbReference type="NCBI Taxonomy" id="2951803"/>
    <lineage>
        <taxon>Archaea</taxon>
        <taxon>Promethearchaeati</taxon>
        <taxon>Promethearchaeota</taxon>
        <taxon>Promethearchaeia</taxon>
        <taxon>Promethearchaeales</taxon>
        <taxon>Promethearchaeaceae</taxon>
        <taxon>Candidatus Lokiarchaeum</taxon>
    </lineage>
</organism>
<protein>
    <submittedName>
        <fullName evidence="1">Uncharacterized protein</fullName>
    </submittedName>
</protein>
<reference evidence="1" key="1">
    <citation type="submission" date="2022-09" db="EMBL/GenBank/DDBJ databases">
        <title>Actin cytoskeleton and complex cell architecture in an #Asgard archaeon.</title>
        <authorList>
            <person name="Ponce Toledo R.I."/>
            <person name="Schleper C."/>
            <person name="Rodrigues Oliveira T."/>
            <person name="Wollweber F."/>
            <person name="Xu J."/>
            <person name="Rittmann S."/>
            <person name="Klingl A."/>
            <person name="Pilhofer M."/>
        </authorList>
    </citation>
    <scope>NUCLEOTIDE SEQUENCE</scope>
    <source>
        <strain evidence="1">B-35</strain>
    </source>
</reference>
<proteinExistence type="predicted"/>
<accession>A0ABY6HWJ6</accession>
<evidence type="ECO:0000313" key="2">
    <source>
        <dbReference type="Proteomes" id="UP001208689"/>
    </source>
</evidence>